<dbReference type="GO" id="GO:0003676">
    <property type="term" value="F:nucleic acid binding"/>
    <property type="evidence" value="ECO:0007669"/>
    <property type="project" value="InterPro"/>
</dbReference>
<dbReference type="Proteomes" id="UP000287247">
    <property type="component" value="Unassembled WGS sequence"/>
</dbReference>
<comment type="caution">
    <text evidence="6">The sequence shown here is derived from an EMBL/GenBank/DDBJ whole genome shotgun (WGS) entry which is preliminary data.</text>
</comment>
<comment type="function">
    <text evidence="4">Methylates the class 1 translation termination release factors RF1/PrfA and RF2/PrfB on the glutamine residue of the universally conserved GGQ motif.</text>
</comment>
<dbReference type="GO" id="GO:0102559">
    <property type="term" value="F:peptide chain release factor N(5)-glutamine methyltransferase activity"/>
    <property type="evidence" value="ECO:0007669"/>
    <property type="project" value="UniProtKB-EC"/>
</dbReference>
<feature type="binding site" evidence="4">
    <location>
        <begin position="206"/>
        <end position="209"/>
    </location>
    <ligand>
        <name>substrate</name>
    </ligand>
</feature>
<dbReference type="NCBIfam" id="TIGR00536">
    <property type="entry name" value="hemK_fam"/>
    <property type="match status" value="1"/>
</dbReference>
<keyword evidence="3 4" id="KW-0949">S-adenosyl-L-methionine</keyword>
<feature type="binding site" evidence="4">
    <location>
        <begin position="137"/>
        <end position="141"/>
    </location>
    <ligand>
        <name>S-adenosyl-L-methionine</name>
        <dbReference type="ChEBI" id="CHEBI:59789"/>
    </ligand>
</feature>
<gene>
    <name evidence="4" type="primary">prmC</name>
    <name evidence="6" type="ORF">AsFPU1_1636</name>
</gene>
<evidence type="ECO:0000313" key="7">
    <source>
        <dbReference type="Proteomes" id="UP000287247"/>
    </source>
</evidence>
<dbReference type="OrthoDB" id="9800643at2"/>
<dbReference type="NCBIfam" id="TIGR03534">
    <property type="entry name" value="RF_mod_PrmC"/>
    <property type="match status" value="1"/>
</dbReference>
<evidence type="ECO:0000313" key="6">
    <source>
        <dbReference type="EMBL" id="GBF80235.1"/>
    </source>
</evidence>
<name>A0A401IG18_APHSA</name>
<accession>A0A401IG18</accession>
<dbReference type="AlphaFoldDB" id="A0A401IG18"/>
<dbReference type="EMBL" id="BDQK01000006">
    <property type="protein sequence ID" value="GBF80235.1"/>
    <property type="molecule type" value="Genomic_DNA"/>
</dbReference>
<dbReference type="InterPro" id="IPR004556">
    <property type="entry name" value="HemK-like"/>
</dbReference>
<feature type="binding site" evidence="4">
    <location>
        <position position="189"/>
    </location>
    <ligand>
        <name>S-adenosyl-L-methionine</name>
        <dbReference type="ChEBI" id="CHEBI:59789"/>
    </ligand>
</feature>
<dbReference type="RefSeq" id="WP_124977227.1">
    <property type="nucleotide sequence ID" value="NZ_BDQK01000006.1"/>
</dbReference>
<dbReference type="Pfam" id="PF05175">
    <property type="entry name" value="MTS"/>
    <property type="match status" value="1"/>
</dbReference>
<evidence type="ECO:0000256" key="3">
    <source>
        <dbReference type="ARBA" id="ARBA00022691"/>
    </source>
</evidence>
<dbReference type="InterPro" id="IPR052663">
    <property type="entry name" value="RF_glutamine_MTase_cyano"/>
</dbReference>
<dbReference type="InterPro" id="IPR019874">
    <property type="entry name" value="RF_methyltr_PrmC"/>
</dbReference>
<dbReference type="HAMAP" id="MF_02126">
    <property type="entry name" value="RF_methyltr_PrmC"/>
    <property type="match status" value="1"/>
</dbReference>
<reference evidence="7" key="1">
    <citation type="submission" date="2017-05" db="EMBL/GenBank/DDBJ databases">
        <title>Physiological properties and genetic analysis related to exopolysaccharide production of fresh-water unicellular cyanobacterium Aphanothece sacrum, Suizenji Nori, that has been cultured as a food source in Japan.</title>
        <authorList>
            <person name="Kanesaki Y."/>
            <person name="Yoshikawa S."/>
            <person name="Ohki K."/>
        </authorList>
    </citation>
    <scope>NUCLEOTIDE SEQUENCE [LARGE SCALE GENOMIC DNA]</scope>
    <source>
        <strain evidence="7">FPU1</strain>
    </source>
</reference>
<dbReference type="PANTHER" id="PTHR47441:SF3">
    <property type="entry name" value="RELEASE FACTOR GLUTAMINE METHYLTRANSFERASE"/>
    <property type="match status" value="1"/>
</dbReference>
<evidence type="ECO:0000256" key="1">
    <source>
        <dbReference type="ARBA" id="ARBA00022603"/>
    </source>
</evidence>
<keyword evidence="2 4" id="KW-0808">Transferase</keyword>
<keyword evidence="7" id="KW-1185">Reference proteome</keyword>
<comment type="catalytic activity">
    <reaction evidence="4">
        <text>L-glutaminyl-[peptide chain release factor] + S-adenosyl-L-methionine = N(5)-methyl-L-glutaminyl-[peptide chain release factor] + S-adenosyl-L-homocysteine + H(+)</text>
        <dbReference type="Rhea" id="RHEA:42896"/>
        <dbReference type="Rhea" id="RHEA-COMP:10271"/>
        <dbReference type="Rhea" id="RHEA-COMP:10272"/>
        <dbReference type="ChEBI" id="CHEBI:15378"/>
        <dbReference type="ChEBI" id="CHEBI:30011"/>
        <dbReference type="ChEBI" id="CHEBI:57856"/>
        <dbReference type="ChEBI" id="CHEBI:59789"/>
        <dbReference type="ChEBI" id="CHEBI:61891"/>
        <dbReference type="EC" id="2.1.1.297"/>
    </reaction>
</comment>
<dbReference type="InterPro" id="IPR007848">
    <property type="entry name" value="Small_mtfrase_dom"/>
</dbReference>
<dbReference type="SUPFAM" id="SSF53335">
    <property type="entry name" value="S-adenosyl-L-methionine-dependent methyltransferases"/>
    <property type="match status" value="1"/>
</dbReference>
<dbReference type="PANTHER" id="PTHR47441">
    <property type="match status" value="1"/>
</dbReference>
<evidence type="ECO:0000256" key="2">
    <source>
        <dbReference type="ARBA" id="ARBA00022679"/>
    </source>
</evidence>
<dbReference type="InterPro" id="IPR002052">
    <property type="entry name" value="DNA_methylase_N6_adenine_CS"/>
</dbReference>
<dbReference type="Gene3D" id="3.40.50.150">
    <property type="entry name" value="Vaccinia Virus protein VP39"/>
    <property type="match status" value="1"/>
</dbReference>
<evidence type="ECO:0000259" key="5">
    <source>
        <dbReference type="Pfam" id="PF05175"/>
    </source>
</evidence>
<protein>
    <recommendedName>
        <fullName evidence="4">Release factor glutamine methyltransferase</fullName>
        <shortName evidence="4">RF MTase</shortName>
        <ecNumber evidence="4">2.1.1.297</ecNumber>
    </recommendedName>
    <alternativeName>
        <fullName evidence="4">N5-glutamine methyltransferase PrmC</fullName>
    </alternativeName>
    <alternativeName>
        <fullName evidence="4">Protein-(glutamine-N5) MTase PrmC</fullName>
    </alternativeName>
    <alternativeName>
        <fullName evidence="4">Protein-glutamine N-methyltransferase PrmC</fullName>
    </alternativeName>
</protein>
<sequence>MLNSPIVSGQELVKWRNWAKQEAITFNISAQEVDWLLQEVAPLDTLSLRLESFKQQSQIPLKFSLSELTKLWQLRVNKRVPVQYLVGVTPWRNFRLKVSPSVLIPRPETELIIDLAVAATQKSPIKGLELGHWVDLGTGSGAISLGLAQMFPDATIHAVDTSRDALAIAAENSQDLGFSDIINFYHGFWWSPLQEFRGKISGMVSNPPYIPTKTLSQLQPEVREHEPSLALDGGEDGLDSIRYLINTSPDYIISGGIWLIEMMAGQGEIISKLLKNSNNFIEINICPDLAGIDRFAMAYRR</sequence>
<dbReference type="PROSITE" id="PS00092">
    <property type="entry name" value="N6_MTASE"/>
    <property type="match status" value="1"/>
</dbReference>
<feature type="binding site" evidence="4">
    <location>
        <position position="160"/>
    </location>
    <ligand>
        <name>S-adenosyl-L-methionine</name>
        <dbReference type="ChEBI" id="CHEBI:59789"/>
    </ligand>
</feature>
<comment type="similarity">
    <text evidence="4">Belongs to the protein N5-glutamine methyltransferase family. PrmC subfamily.</text>
</comment>
<proteinExistence type="inferred from homology"/>
<dbReference type="InterPro" id="IPR029063">
    <property type="entry name" value="SAM-dependent_MTases_sf"/>
</dbReference>
<dbReference type="CDD" id="cd02440">
    <property type="entry name" value="AdoMet_MTases"/>
    <property type="match status" value="1"/>
</dbReference>
<dbReference type="EC" id="2.1.1.297" evidence="4"/>
<feature type="domain" description="Methyltransferase small" evidence="5">
    <location>
        <begin position="131"/>
        <end position="210"/>
    </location>
</feature>
<evidence type="ECO:0000256" key="4">
    <source>
        <dbReference type="HAMAP-Rule" id="MF_02126"/>
    </source>
</evidence>
<feature type="binding site" evidence="4">
    <location>
        <position position="206"/>
    </location>
    <ligand>
        <name>S-adenosyl-L-methionine</name>
        <dbReference type="ChEBI" id="CHEBI:59789"/>
    </ligand>
</feature>
<keyword evidence="1 4" id="KW-0489">Methyltransferase</keyword>
<dbReference type="GO" id="GO:0032259">
    <property type="term" value="P:methylation"/>
    <property type="evidence" value="ECO:0007669"/>
    <property type="project" value="UniProtKB-KW"/>
</dbReference>
<organism evidence="6 7">
    <name type="scientific">Aphanothece sacrum FPU1</name>
    <dbReference type="NCBI Taxonomy" id="1920663"/>
    <lineage>
        <taxon>Bacteria</taxon>
        <taxon>Bacillati</taxon>
        <taxon>Cyanobacteriota</taxon>
        <taxon>Cyanophyceae</taxon>
        <taxon>Oscillatoriophycideae</taxon>
        <taxon>Chroococcales</taxon>
        <taxon>Aphanothecaceae</taxon>
        <taxon>Aphanothece</taxon>
    </lineage>
</organism>